<accession>A0A517WYT0</accession>
<gene>
    <name evidence="3" type="primary">mecR1</name>
    <name evidence="3" type="ORF">V202x_38090</name>
</gene>
<feature type="transmembrane region" description="Helical" evidence="1">
    <location>
        <begin position="363"/>
        <end position="380"/>
    </location>
</feature>
<organism evidence="3 4">
    <name type="scientific">Gimesia aquarii</name>
    <dbReference type="NCBI Taxonomy" id="2527964"/>
    <lineage>
        <taxon>Bacteria</taxon>
        <taxon>Pseudomonadati</taxon>
        <taxon>Planctomycetota</taxon>
        <taxon>Planctomycetia</taxon>
        <taxon>Planctomycetales</taxon>
        <taxon>Planctomycetaceae</taxon>
        <taxon>Gimesia</taxon>
    </lineage>
</organism>
<keyword evidence="1" id="KW-0472">Membrane</keyword>
<dbReference type="PANTHER" id="PTHR34978">
    <property type="entry name" value="POSSIBLE SENSOR-TRANSDUCER PROTEIN BLAR"/>
    <property type="match status" value="1"/>
</dbReference>
<dbReference type="InterPro" id="IPR036249">
    <property type="entry name" value="Thioredoxin-like_sf"/>
</dbReference>
<name>A0A517WYT0_9PLAN</name>
<evidence type="ECO:0000256" key="1">
    <source>
        <dbReference type="SAM" id="Phobius"/>
    </source>
</evidence>
<feature type="transmembrane region" description="Helical" evidence="1">
    <location>
        <begin position="32"/>
        <end position="52"/>
    </location>
</feature>
<dbReference type="InterPro" id="IPR008756">
    <property type="entry name" value="Peptidase_M56"/>
</dbReference>
<feature type="domain" description="Peptidase M56" evidence="2">
    <location>
        <begin position="147"/>
        <end position="347"/>
    </location>
</feature>
<dbReference type="CDD" id="cd07341">
    <property type="entry name" value="M56_BlaR1_MecR1_like"/>
    <property type="match status" value="1"/>
</dbReference>
<evidence type="ECO:0000313" key="3">
    <source>
        <dbReference type="EMBL" id="QDU10410.1"/>
    </source>
</evidence>
<dbReference type="AlphaFoldDB" id="A0A517WYT0"/>
<keyword evidence="4" id="KW-1185">Reference proteome</keyword>
<dbReference type="SUPFAM" id="SSF52833">
    <property type="entry name" value="Thioredoxin-like"/>
    <property type="match status" value="1"/>
</dbReference>
<dbReference type="Gene3D" id="3.40.30.10">
    <property type="entry name" value="Glutaredoxin"/>
    <property type="match status" value="1"/>
</dbReference>
<sequence length="984" mass="111837">MNTFLNLVASNTIVAALLFGVLMLLRRRIKNPAVYHVILTLILVKLITPTYWQPRFDLLPSGRVATSVVRKQEVSSETNTTNKVLPKLKSISQNNYPRIPQVTLKSPHTQAPTSAASTSVDLSINKFDTGSEEAGRAWFARLTTDSEIRPVALIGLITIVWIIGIIGWCLLAIWRIVRFQWFLRQAQPASDNLNQMAQVLAAQIGLKSVPRLQMVKGNLSPLLWFCFSRARIILPTDLIKQLDDAECETLLLHELVHYRRGDHWVRLIELLATGIYWWNPILWLVRREIRVTEEQCCDAWVIQTLPEKRRSYAEVLVKAISYVSQSSQITGATGIGSANILEQRLKRIMCESLNGVISRRAKFVVAVIAVALLPFAPTLGEPLTQTNATENNDALPTPEDILSAYHDNFKKLMPIEIKYKVLTSESEACFNEDRRSLKDAKFMLTLNRTDLKVDGKIMYNEEMFQMLMHDTMERVERLNQALKPDNIKKRMAERIIENGYFWSDGKSFHRRWPKQMTDKEVELDPVPVVPPENLKTHYHSMNLAAWSKDNQPPMRCWFGGGNNQAVGQGIIGNNFNKAASLKTIAPLGQVKLVWNEPFDLHNLDAFMSKYSSSYRVVGRADLQGRPTILVDGYLTPPGKTGVRERIRAWVDPNQGYLPLRMEWAYIDVDGNVTNGIHRHIEVLEVQQIAEAHYPMRIKLQEYVYDTRVIEKQHQEIQKGKPAEELSPTPMIPGRTKIWEVTEFTPNKVIEAATMALKFPQNTPYKNNIDGRQYISGHSEPLPLPKKSIQVGEFAPPLQVASWLDGQSRNLIDFRGKVVFLLFIDISGLSNPLDDEERQQVDSMMKYLRKFHAKYSAKGVVFLEIHPAGTNPDQIRAYQKDRQCETLAAIDSGTKFEDSLTGKQYNGTNIELGLFLIGRNGRIAFNQDALEGGAGMNYYRYAARNLSIPLTFGSDVSEEEAMRRGMQILEFMISEQIDKALSVKF</sequence>
<evidence type="ECO:0000313" key="4">
    <source>
        <dbReference type="Proteomes" id="UP000318384"/>
    </source>
</evidence>
<dbReference type="PANTHER" id="PTHR34978:SF3">
    <property type="entry name" value="SLR0241 PROTEIN"/>
    <property type="match status" value="1"/>
</dbReference>
<keyword evidence="1" id="KW-1133">Transmembrane helix</keyword>
<dbReference type="Gene3D" id="3.30.2010.10">
    <property type="entry name" value="Metalloproteases ('zincins'), catalytic domain"/>
    <property type="match status" value="1"/>
</dbReference>
<protein>
    <submittedName>
        <fullName evidence="3">Methicillin resistance mecR1 protein</fullName>
    </submittedName>
</protein>
<dbReference type="InterPro" id="IPR052173">
    <property type="entry name" value="Beta-lactam_resp_regulator"/>
</dbReference>
<proteinExistence type="predicted"/>
<dbReference type="Proteomes" id="UP000318384">
    <property type="component" value="Chromosome"/>
</dbReference>
<feature type="transmembrane region" description="Helical" evidence="1">
    <location>
        <begin position="151"/>
        <end position="174"/>
    </location>
</feature>
<dbReference type="Pfam" id="PF05569">
    <property type="entry name" value="Peptidase_M56"/>
    <property type="match status" value="1"/>
</dbReference>
<reference evidence="3 4" key="1">
    <citation type="submission" date="2019-03" db="EMBL/GenBank/DDBJ databases">
        <title>Deep-cultivation of Planctomycetes and their phenomic and genomic characterization uncovers novel biology.</title>
        <authorList>
            <person name="Wiegand S."/>
            <person name="Jogler M."/>
            <person name="Boedeker C."/>
            <person name="Pinto D."/>
            <person name="Vollmers J."/>
            <person name="Rivas-Marin E."/>
            <person name="Kohn T."/>
            <person name="Peeters S.H."/>
            <person name="Heuer A."/>
            <person name="Rast P."/>
            <person name="Oberbeckmann S."/>
            <person name="Bunk B."/>
            <person name="Jeske O."/>
            <person name="Meyerdierks A."/>
            <person name="Storesund J.E."/>
            <person name="Kallscheuer N."/>
            <person name="Luecker S."/>
            <person name="Lage O.M."/>
            <person name="Pohl T."/>
            <person name="Merkel B.J."/>
            <person name="Hornburger P."/>
            <person name="Mueller R.-W."/>
            <person name="Bruemmer F."/>
            <person name="Labrenz M."/>
            <person name="Spormann A.M."/>
            <person name="Op den Camp H."/>
            <person name="Overmann J."/>
            <person name="Amann R."/>
            <person name="Jetten M.S.M."/>
            <person name="Mascher T."/>
            <person name="Medema M.H."/>
            <person name="Devos D.P."/>
            <person name="Kaster A.-K."/>
            <person name="Ovreas L."/>
            <person name="Rohde M."/>
            <person name="Galperin M.Y."/>
            <person name="Jogler C."/>
        </authorList>
    </citation>
    <scope>NUCLEOTIDE SEQUENCE [LARGE SCALE GENOMIC DNA]</scope>
    <source>
        <strain evidence="3 4">V202</strain>
    </source>
</reference>
<evidence type="ECO:0000259" key="2">
    <source>
        <dbReference type="Pfam" id="PF05569"/>
    </source>
</evidence>
<keyword evidence="1" id="KW-0812">Transmembrane</keyword>
<dbReference type="EMBL" id="CP037422">
    <property type="protein sequence ID" value="QDU10410.1"/>
    <property type="molecule type" value="Genomic_DNA"/>
</dbReference>
<dbReference type="RefSeq" id="WP_197992951.1">
    <property type="nucleotide sequence ID" value="NZ_CP037422.1"/>
</dbReference>
<feature type="transmembrane region" description="Helical" evidence="1">
    <location>
        <begin position="6"/>
        <end position="25"/>
    </location>
</feature>